<dbReference type="Gene3D" id="2.30.42.10">
    <property type="match status" value="1"/>
</dbReference>
<dbReference type="SMART" id="SM00228">
    <property type="entry name" value="PDZ"/>
    <property type="match status" value="1"/>
</dbReference>
<feature type="signal peptide" evidence="1">
    <location>
        <begin position="1"/>
        <end position="20"/>
    </location>
</feature>
<comment type="caution">
    <text evidence="3">The sequence shown here is derived from an EMBL/GenBank/DDBJ whole genome shotgun (WGS) entry which is preliminary data.</text>
</comment>
<dbReference type="EMBL" id="JAZDQU010000002">
    <property type="protein sequence ID" value="MEE1885843.1"/>
    <property type="molecule type" value="Genomic_DNA"/>
</dbReference>
<keyword evidence="1" id="KW-0732">Signal</keyword>
<gene>
    <name evidence="3" type="ORF">VRU49_10485</name>
</gene>
<organism evidence="3 4">
    <name type="scientific">Pedobacter flavus</name>
    <dbReference type="NCBI Taxonomy" id="3113906"/>
    <lineage>
        <taxon>Bacteria</taxon>
        <taxon>Pseudomonadati</taxon>
        <taxon>Bacteroidota</taxon>
        <taxon>Sphingobacteriia</taxon>
        <taxon>Sphingobacteriales</taxon>
        <taxon>Sphingobacteriaceae</taxon>
        <taxon>Pedobacter</taxon>
    </lineage>
</organism>
<feature type="domain" description="PDZ" evidence="2">
    <location>
        <begin position="102"/>
        <end position="156"/>
    </location>
</feature>
<dbReference type="InterPro" id="IPR029045">
    <property type="entry name" value="ClpP/crotonase-like_dom_sf"/>
</dbReference>
<evidence type="ECO:0000256" key="1">
    <source>
        <dbReference type="SAM" id="SignalP"/>
    </source>
</evidence>
<feature type="chain" id="PRO_5047299200" evidence="1">
    <location>
        <begin position="21"/>
        <end position="494"/>
    </location>
</feature>
<protein>
    <submittedName>
        <fullName evidence="3">S41 family peptidase</fullName>
    </submittedName>
</protein>
<dbReference type="Pfam" id="PF17820">
    <property type="entry name" value="PDZ_6"/>
    <property type="match status" value="1"/>
</dbReference>
<dbReference type="InterPro" id="IPR036034">
    <property type="entry name" value="PDZ_sf"/>
</dbReference>
<evidence type="ECO:0000313" key="3">
    <source>
        <dbReference type="EMBL" id="MEE1885843.1"/>
    </source>
</evidence>
<dbReference type="PROSITE" id="PS51257">
    <property type="entry name" value="PROKAR_LIPOPROTEIN"/>
    <property type="match status" value="1"/>
</dbReference>
<dbReference type="Gene3D" id="3.30.750.170">
    <property type="match status" value="1"/>
</dbReference>
<dbReference type="InterPro" id="IPR041489">
    <property type="entry name" value="PDZ_6"/>
</dbReference>
<proteinExistence type="predicted"/>
<dbReference type="Gene3D" id="3.90.226.10">
    <property type="entry name" value="2-enoyl-CoA Hydratase, Chain A, domain 1"/>
    <property type="match status" value="1"/>
</dbReference>
<dbReference type="Pfam" id="PF03572">
    <property type="entry name" value="Peptidase_S41"/>
    <property type="match status" value="1"/>
</dbReference>
<dbReference type="SUPFAM" id="SSF50156">
    <property type="entry name" value="PDZ domain-like"/>
    <property type="match status" value="1"/>
</dbReference>
<dbReference type="SUPFAM" id="SSF52096">
    <property type="entry name" value="ClpP/crotonase"/>
    <property type="match status" value="1"/>
</dbReference>
<sequence>MKFKYLLIGVFSLFTMLACKKTEPIIPTISPNNPGTRAELTKDSIYLYAQQVYLWNTGMPTYANFNPRQYATNDDVLEAIINLKTPGKPIDKYSFIDGGTTAAAIGGGVSGDYGFSVVFTATDDLRVKFVYPNSPAAQAGIGRGDRIVAFDGQNNIVASSQTVIDVLNKGLFGNSTSITMTVKKLDGSTKDATIIRKTYNISPILFNKVFTVGSKKVGYIVYNTFTANSVQALDAVFSNFASENITEVIVDLRYNGGGSVSTATELTNLIAPSTQNGKVMFTTYFNSTMQSGQATILQNQKFRAKGNDGVERIYSMYDYSYAPTVAAGNQEIFAKRGAANKITRAYFLVTGSTASASELVINNLKAVMDVKVIGRTTYGKPVGFFAITIDKIDLYVPQFQTKNNLNFGDYFDGFVPDISLADDLTKDFGDVNERYLAYALNYVEKGTFTLSSLQSRMLSSLTPMPLDKENNLSKVFDEQEFKGMIEDRPRFKFK</sequence>
<dbReference type="PROSITE" id="PS50106">
    <property type="entry name" value="PDZ"/>
    <property type="match status" value="1"/>
</dbReference>
<keyword evidence="4" id="KW-1185">Reference proteome</keyword>
<reference evidence="3 4" key="1">
    <citation type="submission" date="2024-01" db="EMBL/GenBank/DDBJ databases">
        <title>Pedobacter sp. nov., isolated from oil-contaminated soil.</title>
        <authorList>
            <person name="Le N.T.T."/>
        </authorList>
    </citation>
    <scope>NUCLEOTIDE SEQUENCE [LARGE SCALE GENOMIC DNA]</scope>
    <source>
        <strain evidence="3 4">VNH31</strain>
    </source>
</reference>
<dbReference type="Proteomes" id="UP001337681">
    <property type="component" value="Unassembled WGS sequence"/>
</dbReference>
<evidence type="ECO:0000259" key="2">
    <source>
        <dbReference type="PROSITE" id="PS50106"/>
    </source>
</evidence>
<accession>A0ABU7H3Q2</accession>
<evidence type="ECO:0000313" key="4">
    <source>
        <dbReference type="Proteomes" id="UP001337681"/>
    </source>
</evidence>
<dbReference type="PANTHER" id="PTHR32060:SF30">
    <property type="entry name" value="CARBOXY-TERMINAL PROCESSING PROTEASE CTPA"/>
    <property type="match status" value="1"/>
</dbReference>
<dbReference type="InterPro" id="IPR001478">
    <property type="entry name" value="PDZ"/>
</dbReference>
<dbReference type="PANTHER" id="PTHR32060">
    <property type="entry name" value="TAIL-SPECIFIC PROTEASE"/>
    <property type="match status" value="1"/>
</dbReference>
<dbReference type="InterPro" id="IPR005151">
    <property type="entry name" value="Tail-specific_protease"/>
</dbReference>
<dbReference type="CDD" id="cd07561">
    <property type="entry name" value="Peptidase_S41_CPP_like"/>
    <property type="match status" value="1"/>
</dbReference>
<dbReference type="RefSeq" id="WP_330146735.1">
    <property type="nucleotide sequence ID" value="NZ_JAZDQU010000002.1"/>
</dbReference>
<name>A0ABU7H3Q2_9SPHI</name>